<dbReference type="SUPFAM" id="SSF56219">
    <property type="entry name" value="DNase I-like"/>
    <property type="match status" value="1"/>
</dbReference>
<feature type="region of interest" description="Disordered" evidence="1">
    <location>
        <begin position="64"/>
        <end position="90"/>
    </location>
</feature>
<dbReference type="Proteomes" id="UP000816034">
    <property type="component" value="Unassembled WGS sequence"/>
</dbReference>
<dbReference type="GeneID" id="68104422"/>
<comment type="caution">
    <text evidence="2">The sequence shown here is derived from an EMBL/GenBank/DDBJ whole genome shotgun (WGS) entry which is preliminary data.</text>
</comment>
<keyword evidence="3" id="KW-1185">Reference proteome</keyword>
<dbReference type="EMBL" id="PYSW02000052">
    <property type="protein sequence ID" value="KAG2373679.1"/>
    <property type="molecule type" value="Genomic_DNA"/>
</dbReference>
<dbReference type="InterPro" id="IPR036691">
    <property type="entry name" value="Endo/exonu/phosph_ase_sf"/>
</dbReference>
<protein>
    <recommendedName>
        <fullName evidence="4">Endonuclease/exonuclease/phosphatase domain-containing protein</fullName>
    </recommendedName>
</protein>
<dbReference type="Gene3D" id="3.60.10.10">
    <property type="entry name" value="Endonuclease/exonuclease/phosphatase"/>
    <property type="match status" value="1"/>
</dbReference>
<sequence length="404" mass="45683">MSSTLPSSSSHLSTSTKKSTFEINVCSFNIRYDSLLDFGNKSWRVRKALVSKFIQGLSLVPKTNDDVMEEGNSSSYETNETKKQQQQPSTTILHSPLCTLVGLQEVLQNQLQDIKNYLSNNNNNNGTDPSIPNNNHNNFGGFTIFSTGREAKNGGEHCTIMVKSGSTTNSTNNYSSGTFWLSETPEKPSKYWDAACYRIATWVKVPIHIKNDDEKIGETTYHLLYLNTHWDHFSSRACMHSAKLIKNFVKDQVLMKNSEENLIGVVVSGDFNCNVEDRAFQELLQPLEIESERYGKFSLHFNNSYEYCKKHMLPVLGKETTFNNWSLNNHSSKVTRIDHILFAEIPCPTTPHHISLTPTKYECCEGTAELVTEGSHKKEIIVISDHYPILVNFSLSITARESTQ</sequence>
<feature type="compositionally biased region" description="Polar residues" evidence="1">
    <location>
        <begin position="71"/>
        <end position="90"/>
    </location>
</feature>
<dbReference type="AlphaFoldDB" id="A0AA88GFK4"/>
<evidence type="ECO:0000313" key="3">
    <source>
        <dbReference type="Proteomes" id="UP000816034"/>
    </source>
</evidence>
<organism evidence="2 3">
    <name type="scientific">Naegleria lovaniensis</name>
    <name type="common">Amoeba</name>
    <dbReference type="NCBI Taxonomy" id="51637"/>
    <lineage>
        <taxon>Eukaryota</taxon>
        <taxon>Discoba</taxon>
        <taxon>Heterolobosea</taxon>
        <taxon>Tetramitia</taxon>
        <taxon>Eutetramitia</taxon>
        <taxon>Vahlkampfiidae</taxon>
        <taxon>Naegleria</taxon>
    </lineage>
</organism>
<evidence type="ECO:0008006" key="4">
    <source>
        <dbReference type="Google" id="ProtNLM"/>
    </source>
</evidence>
<dbReference type="RefSeq" id="XP_044542853.1">
    <property type="nucleotide sequence ID" value="XM_044687681.1"/>
</dbReference>
<evidence type="ECO:0000256" key="1">
    <source>
        <dbReference type="SAM" id="MobiDB-lite"/>
    </source>
</evidence>
<evidence type="ECO:0000313" key="2">
    <source>
        <dbReference type="EMBL" id="KAG2373679.1"/>
    </source>
</evidence>
<accession>A0AA88GFK4</accession>
<proteinExistence type="predicted"/>
<gene>
    <name evidence="2" type="ORF">C9374_011968</name>
</gene>
<reference evidence="2 3" key="1">
    <citation type="journal article" date="2018" name="BMC Genomics">
        <title>The genome of Naegleria lovaniensis, the basis for a comparative approach to unravel pathogenicity factors of the human pathogenic amoeba N. fowleri.</title>
        <authorList>
            <person name="Liechti N."/>
            <person name="Schurch N."/>
            <person name="Bruggmann R."/>
            <person name="Wittwer M."/>
        </authorList>
    </citation>
    <scope>NUCLEOTIDE SEQUENCE [LARGE SCALE GENOMIC DNA]</scope>
    <source>
        <strain evidence="2 3">ATCC 30569</strain>
    </source>
</reference>
<name>A0AA88GFK4_NAELO</name>